<keyword evidence="1" id="KW-1133">Transmembrane helix</keyword>
<feature type="transmembrane region" description="Helical" evidence="1">
    <location>
        <begin position="40"/>
        <end position="59"/>
    </location>
</feature>
<dbReference type="OrthoDB" id="1428979at2"/>
<keyword evidence="3" id="KW-1185">Reference proteome</keyword>
<protein>
    <submittedName>
        <fullName evidence="2">Uncharacterized protein</fullName>
    </submittedName>
</protein>
<dbReference type="AlphaFoldDB" id="A0A1P9WYQ0"/>
<evidence type="ECO:0000313" key="3">
    <source>
        <dbReference type="Proteomes" id="UP000187941"/>
    </source>
</evidence>
<name>A0A1P9WYQ0_9BACT</name>
<dbReference type="RefSeq" id="WP_077131937.1">
    <property type="nucleotide sequence ID" value="NZ_CP014263.1"/>
</dbReference>
<evidence type="ECO:0000256" key="1">
    <source>
        <dbReference type="SAM" id="Phobius"/>
    </source>
</evidence>
<organism evidence="2 3">
    <name type="scientific">Spirosoma montaniterrae</name>
    <dbReference type="NCBI Taxonomy" id="1178516"/>
    <lineage>
        <taxon>Bacteria</taxon>
        <taxon>Pseudomonadati</taxon>
        <taxon>Bacteroidota</taxon>
        <taxon>Cytophagia</taxon>
        <taxon>Cytophagales</taxon>
        <taxon>Cytophagaceae</taxon>
        <taxon>Spirosoma</taxon>
    </lineage>
</organism>
<evidence type="ECO:0000313" key="2">
    <source>
        <dbReference type="EMBL" id="AQG80511.1"/>
    </source>
</evidence>
<dbReference type="STRING" id="1178516.AWR27_14980"/>
<dbReference type="EMBL" id="CP014263">
    <property type="protein sequence ID" value="AQG80511.1"/>
    <property type="molecule type" value="Genomic_DNA"/>
</dbReference>
<reference evidence="2 3" key="1">
    <citation type="submission" date="2016-01" db="EMBL/GenBank/DDBJ databases">
        <authorList>
            <person name="Oliw E.H."/>
        </authorList>
    </citation>
    <scope>NUCLEOTIDE SEQUENCE [LARGE SCALE GENOMIC DNA]</scope>
    <source>
        <strain evidence="2 3">DY10</strain>
    </source>
</reference>
<accession>A0A1P9WYQ0</accession>
<gene>
    <name evidence="2" type="ORF">AWR27_14980</name>
</gene>
<feature type="transmembrane region" description="Helical" evidence="1">
    <location>
        <begin position="6"/>
        <end position="28"/>
    </location>
</feature>
<proteinExistence type="predicted"/>
<keyword evidence="1" id="KW-0812">Transmembrane</keyword>
<dbReference type="KEGG" id="smon:AWR27_14980"/>
<dbReference type="Proteomes" id="UP000187941">
    <property type="component" value="Chromosome"/>
</dbReference>
<sequence length="188" mass="21255">MNPRFLTAVILFVSAYSPLFTILIIKDFDFKYDSFKHPNIAYTSIGLVALSIALLFYSVNSIKAGNTVFKINSVKARSGEFINYTVPYLLSFFGENLDDLGDVLSLGIFLTTILVITIRSKSVFINPVLAFAGYGLYDVDYTYDGKVFSTTVLSKLDIETDKIYYVRMISKFLFFIVKRHDGRPAQQP</sequence>
<keyword evidence="1" id="KW-0472">Membrane</keyword>